<sequence>MLADTDVPSVSSAQLVRAREPNDLSFMLYISIFIYMDTFNKFSNHSFESFSVQFTTAGEAPSVAGYRKQSQRQPPARCAQALVV</sequence>
<dbReference type="AlphaFoldDB" id="A0A0B4XRY3"/>
<evidence type="ECO:0000313" key="1">
    <source>
        <dbReference type="EMBL" id="AJD48982.1"/>
    </source>
</evidence>
<dbReference type="KEGG" id="apac:S7S_12850"/>
<proteinExistence type="predicted"/>
<gene>
    <name evidence="1" type="ORF">S7S_12850</name>
</gene>
<protein>
    <submittedName>
        <fullName evidence="1">Uncharacterized protein</fullName>
    </submittedName>
</protein>
<dbReference type="Proteomes" id="UP000006764">
    <property type="component" value="Chromosome"/>
</dbReference>
<organism evidence="1 2">
    <name type="scientific">Isoalcanivorax pacificus W11-5</name>
    <dbReference type="NCBI Taxonomy" id="391936"/>
    <lineage>
        <taxon>Bacteria</taxon>
        <taxon>Pseudomonadati</taxon>
        <taxon>Pseudomonadota</taxon>
        <taxon>Gammaproteobacteria</taxon>
        <taxon>Oceanospirillales</taxon>
        <taxon>Alcanivoracaceae</taxon>
        <taxon>Isoalcanivorax</taxon>
    </lineage>
</organism>
<dbReference type="EMBL" id="CP004387">
    <property type="protein sequence ID" value="AJD48982.1"/>
    <property type="molecule type" value="Genomic_DNA"/>
</dbReference>
<name>A0A0B4XRY3_9GAMM</name>
<accession>A0A0B4XRY3</accession>
<reference evidence="1 2" key="1">
    <citation type="journal article" date="2012" name="J. Bacteriol.">
        <title>Genome sequence of an alkane-degrading bacterium, Alcanivorax pacificus type strain W11-5, isolated from deep sea sediment.</title>
        <authorList>
            <person name="Lai Q."/>
            <person name="Shao Z."/>
        </authorList>
    </citation>
    <scope>NUCLEOTIDE SEQUENCE [LARGE SCALE GENOMIC DNA]</scope>
    <source>
        <strain evidence="1 2">W11-5</strain>
    </source>
</reference>
<dbReference type="HOGENOM" id="CLU_2520254_0_0_6"/>
<evidence type="ECO:0000313" key="2">
    <source>
        <dbReference type="Proteomes" id="UP000006764"/>
    </source>
</evidence>
<dbReference type="STRING" id="391936.S7S_12850"/>
<keyword evidence="2" id="KW-1185">Reference proteome</keyword>